<keyword evidence="1" id="KW-0812">Transmembrane</keyword>
<protein>
    <submittedName>
        <fullName evidence="2">Uncharacterized protein</fullName>
    </submittedName>
</protein>
<evidence type="ECO:0000313" key="2">
    <source>
        <dbReference type="EMBL" id="MBB4919228.1"/>
    </source>
</evidence>
<dbReference type="AlphaFoldDB" id="A0A7W7VQY9"/>
<feature type="transmembrane region" description="Helical" evidence="1">
    <location>
        <begin position="106"/>
        <end position="128"/>
    </location>
</feature>
<reference evidence="2 3" key="1">
    <citation type="submission" date="2020-08" db="EMBL/GenBank/DDBJ databases">
        <title>Genomic Encyclopedia of Type Strains, Phase III (KMG-III): the genomes of soil and plant-associated and newly described type strains.</title>
        <authorList>
            <person name="Whitman W."/>
        </authorList>
    </citation>
    <scope>NUCLEOTIDE SEQUENCE [LARGE SCALE GENOMIC DNA]</scope>
    <source>
        <strain evidence="2 3">CECT 8840</strain>
    </source>
</reference>
<feature type="transmembrane region" description="Helical" evidence="1">
    <location>
        <begin position="68"/>
        <end position="86"/>
    </location>
</feature>
<gene>
    <name evidence="2" type="ORF">FHS44_006370</name>
</gene>
<sequence length="195" mass="20272">MRWDDGRIMAASLPFRLARAAVFAVVCSVLSVLAHRLGGGMVSAPMAAGGLSLAFGAAVAASGRERPLAVILPLLGGVQAVLHVLFSLGHTPAVHDAVGHMHMSGLAPSMGMLVAHAWAAGLTALWLARGEAALWGLLRRLAVRLRLVLVAYLRPICEPVVVVVAPEPGRLRSALLASAVPRRGPPYTQVPLLSG</sequence>
<keyword evidence="1" id="KW-0472">Membrane</keyword>
<name>A0A7W7VQY9_9ACTN</name>
<comment type="caution">
    <text evidence="2">The sequence shown here is derived from an EMBL/GenBank/DDBJ whole genome shotgun (WGS) entry which is preliminary data.</text>
</comment>
<keyword evidence="3" id="KW-1185">Reference proteome</keyword>
<proteinExistence type="predicted"/>
<dbReference type="EMBL" id="JACHJP010000009">
    <property type="protein sequence ID" value="MBB4919228.1"/>
    <property type="molecule type" value="Genomic_DNA"/>
</dbReference>
<dbReference type="RefSeq" id="WP_184721262.1">
    <property type="nucleotide sequence ID" value="NZ_JACHJP010000009.1"/>
</dbReference>
<evidence type="ECO:0000313" key="3">
    <source>
        <dbReference type="Proteomes" id="UP000552644"/>
    </source>
</evidence>
<evidence type="ECO:0000256" key="1">
    <source>
        <dbReference type="SAM" id="Phobius"/>
    </source>
</evidence>
<feature type="transmembrane region" description="Helical" evidence="1">
    <location>
        <begin position="44"/>
        <end position="61"/>
    </location>
</feature>
<keyword evidence="1" id="KW-1133">Transmembrane helix</keyword>
<dbReference type="Proteomes" id="UP000552644">
    <property type="component" value="Unassembled WGS sequence"/>
</dbReference>
<organism evidence="2 3">
    <name type="scientific">Streptosporangium saharense</name>
    <dbReference type="NCBI Taxonomy" id="1706840"/>
    <lineage>
        <taxon>Bacteria</taxon>
        <taxon>Bacillati</taxon>
        <taxon>Actinomycetota</taxon>
        <taxon>Actinomycetes</taxon>
        <taxon>Streptosporangiales</taxon>
        <taxon>Streptosporangiaceae</taxon>
        <taxon>Streptosporangium</taxon>
    </lineage>
</organism>
<accession>A0A7W7VQY9</accession>